<dbReference type="GO" id="GO:0140825">
    <property type="term" value="F:lactoperoxidase activity"/>
    <property type="evidence" value="ECO:0007669"/>
    <property type="project" value="UniProtKB-EC"/>
</dbReference>
<evidence type="ECO:0000256" key="5">
    <source>
        <dbReference type="ARBA" id="ARBA00022559"/>
    </source>
</evidence>
<dbReference type="Proteomes" id="UP001154282">
    <property type="component" value="Unassembled WGS sequence"/>
</dbReference>
<evidence type="ECO:0000256" key="17">
    <source>
        <dbReference type="PIRSR" id="PIRSR600823-3"/>
    </source>
</evidence>
<name>A0AAV0J5R2_9ROSI</name>
<sequence>MAPNKTLCLSLLLAAAAAATLAAANGGKLSPAYYSTTCPKALPIVQSGVVAAIQKETRIGASLLRLHFHDCFVNGCEASILLDETASIATEKTAVPNQSVRGYDVIDDIKAELEEACPGVVSCADILTLAARDSVVYVQSTVFCHAWMQLGGPSWEVDLGRKDSLTAGRAAVNTSIPPPTFNLTALAASFSAQGLSFRDLISLSGSGRFFAGGHTIGVARCVSFRGHIYNDSDIDPSFAESLQQICPRSGSDGVLAPLDLKTPTHFDNCYYRNLLRKQGLLHSDQELFSGNSEADSIVRTYVNQPSVFFKDFVQGMIKMGNIKLLTGSQGEVRTDCRKVN</sequence>
<dbReference type="CDD" id="cd00693">
    <property type="entry name" value="secretory_peroxidase"/>
    <property type="match status" value="1"/>
</dbReference>
<feature type="domain" description="Plant heme peroxidase family profile" evidence="21">
    <location>
        <begin position="28"/>
        <end position="340"/>
    </location>
</feature>
<feature type="binding site" evidence="17">
    <location>
        <position position="79"/>
    </location>
    <ligand>
        <name>Ca(2+)</name>
        <dbReference type="ChEBI" id="CHEBI:29108"/>
        <label>1</label>
    </ligand>
</feature>
<feature type="disulfide bond" evidence="19">
    <location>
        <begin position="71"/>
        <end position="76"/>
    </location>
</feature>
<evidence type="ECO:0000313" key="23">
    <source>
        <dbReference type="Proteomes" id="UP001154282"/>
    </source>
</evidence>
<evidence type="ECO:0000259" key="21">
    <source>
        <dbReference type="PROSITE" id="PS50873"/>
    </source>
</evidence>
<comment type="similarity">
    <text evidence="20">Belongs to the peroxidase family. Classical plant (class III) peroxidase subfamily.</text>
</comment>
<dbReference type="EC" id="1.11.1.7" evidence="3 20"/>
<feature type="binding site" evidence="16">
    <location>
        <position position="177"/>
    </location>
    <ligand>
        <name>substrate</name>
    </ligand>
</feature>
<evidence type="ECO:0000256" key="15">
    <source>
        <dbReference type="PIRSR" id="PIRSR600823-1"/>
    </source>
</evidence>
<dbReference type="PROSITE" id="PS50873">
    <property type="entry name" value="PEROXIDASE_4"/>
    <property type="match status" value="1"/>
</dbReference>
<dbReference type="PANTHER" id="PTHR31388">
    <property type="entry name" value="PEROXIDASE 72-RELATED"/>
    <property type="match status" value="1"/>
</dbReference>
<dbReference type="PRINTS" id="PR00461">
    <property type="entry name" value="PLPEROXIDASE"/>
</dbReference>
<evidence type="ECO:0000313" key="22">
    <source>
        <dbReference type="EMBL" id="CAI0405121.1"/>
    </source>
</evidence>
<dbReference type="Gene3D" id="1.10.420.10">
    <property type="entry name" value="Peroxidase, domain 2"/>
    <property type="match status" value="1"/>
</dbReference>
<feature type="binding site" description="axial binding residue" evidence="17">
    <location>
        <position position="214"/>
    </location>
    <ligand>
        <name>heme b</name>
        <dbReference type="ChEBI" id="CHEBI:60344"/>
    </ligand>
    <ligandPart>
        <name>Fe</name>
        <dbReference type="ChEBI" id="CHEBI:18248"/>
    </ligandPart>
</feature>
<feature type="binding site" evidence="17">
    <location>
        <position position="75"/>
    </location>
    <ligand>
        <name>Ca(2+)</name>
        <dbReference type="ChEBI" id="CHEBI:29108"/>
        <label>1</label>
    </ligand>
</feature>
<keyword evidence="14 20" id="KW-0376">Hydrogen peroxide</keyword>
<evidence type="ECO:0000256" key="10">
    <source>
        <dbReference type="ARBA" id="ARBA00023002"/>
    </source>
</evidence>
<evidence type="ECO:0000256" key="13">
    <source>
        <dbReference type="ARBA" id="ARBA00023180"/>
    </source>
</evidence>
<keyword evidence="5 20" id="KW-0575">Peroxidase</keyword>
<keyword evidence="23" id="KW-1185">Reference proteome</keyword>
<evidence type="ECO:0000256" key="4">
    <source>
        <dbReference type="ARBA" id="ARBA00022525"/>
    </source>
</evidence>
<dbReference type="FunFam" id="1.10.520.10:FF:000009">
    <property type="entry name" value="Peroxidase"/>
    <property type="match status" value="1"/>
</dbReference>
<comment type="cofactor">
    <cofactor evidence="17 20">
        <name>Ca(2+)</name>
        <dbReference type="ChEBI" id="CHEBI:29108"/>
    </cofactor>
    <text evidence="17 20">Binds 2 calcium ions per subunit.</text>
</comment>
<feature type="active site" description="Proton acceptor" evidence="15">
    <location>
        <position position="69"/>
    </location>
</feature>
<feature type="chain" id="PRO_5043109115" description="Peroxidase" evidence="20">
    <location>
        <begin position="23"/>
        <end position="340"/>
    </location>
</feature>
<feature type="binding site" evidence="17">
    <location>
        <position position="215"/>
    </location>
    <ligand>
        <name>Ca(2+)</name>
        <dbReference type="ChEBI" id="CHEBI:29108"/>
        <label>2</label>
    </ligand>
</feature>
<dbReference type="Pfam" id="PF00141">
    <property type="entry name" value="peroxidase"/>
    <property type="match status" value="1"/>
</dbReference>
<dbReference type="InterPro" id="IPR002016">
    <property type="entry name" value="Haem_peroxidase"/>
</dbReference>
<evidence type="ECO:0000256" key="3">
    <source>
        <dbReference type="ARBA" id="ARBA00012313"/>
    </source>
</evidence>
<feature type="site" description="Transition state stabilizer" evidence="18">
    <location>
        <position position="65"/>
    </location>
</feature>
<comment type="catalytic activity">
    <reaction evidence="1 20">
        <text>2 a phenolic donor + H2O2 = 2 a phenolic radical donor + 2 H2O</text>
        <dbReference type="Rhea" id="RHEA:56136"/>
        <dbReference type="ChEBI" id="CHEBI:15377"/>
        <dbReference type="ChEBI" id="CHEBI:16240"/>
        <dbReference type="ChEBI" id="CHEBI:139520"/>
        <dbReference type="ChEBI" id="CHEBI:139521"/>
        <dbReference type="EC" id="1.11.1.7"/>
    </reaction>
</comment>
<dbReference type="FunFam" id="1.10.420.10:FF:000001">
    <property type="entry name" value="Peroxidase"/>
    <property type="match status" value="1"/>
</dbReference>
<dbReference type="InterPro" id="IPR000823">
    <property type="entry name" value="Peroxidase_pln"/>
</dbReference>
<keyword evidence="12 19" id="KW-1015">Disulfide bond</keyword>
<evidence type="ECO:0000256" key="6">
    <source>
        <dbReference type="ARBA" id="ARBA00022617"/>
    </source>
</evidence>
<evidence type="ECO:0000256" key="8">
    <source>
        <dbReference type="ARBA" id="ARBA00022729"/>
    </source>
</evidence>
<keyword evidence="6 20" id="KW-0349">Heme</keyword>
<protein>
    <recommendedName>
        <fullName evidence="3 20">Peroxidase</fullName>
        <ecNumber evidence="3 20">1.11.1.7</ecNumber>
    </recommendedName>
</protein>
<evidence type="ECO:0000256" key="16">
    <source>
        <dbReference type="PIRSR" id="PIRSR600823-2"/>
    </source>
</evidence>
<dbReference type="EMBL" id="CAMGYJ010000004">
    <property type="protein sequence ID" value="CAI0405121.1"/>
    <property type="molecule type" value="Genomic_DNA"/>
</dbReference>
<evidence type="ECO:0000256" key="7">
    <source>
        <dbReference type="ARBA" id="ARBA00022723"/>
    </source>
</evidence>
<dbReference type="InterPro" id="IPR033905">
    <property type="entry name" value="Secretory_peroxidase"/>
</dbReference>
<evidence type="ECO:0000256" key="19">
    <source>
        <dbReference type="PIRSR" id="PIRSR600823-5"/>
    </source>
</evidence>
<feature type="binding site" evidence="17">
    <location>
        <position position="262"/>
    </location>
    <ligand>
        <name>Ca(2+)</name>
        <dbReference type="ChEBI" id="CHEBI:29108"/>
        <label>2</label>
    </ligand>
</feature>
<feature type="binding site" evidence="17">
    <location>
        <position position="91"/>
    </location>
    <ligand>
        <name>Ca(2+)</name>
        <dbReference type="ChEBI" id="CHEBI:29108"/>
        <label>1</label>
    </ligand>
</feature>
<evidence type="ECO:0000256" key="18">
    <source>
        <dbReference type="PIRSR" id="PIRSR600823-4"/>
    </source>
</evidence>
<evidence type="ECO:0000256" key="14">
    <source>
        <dbReference type="ARBA" id="ARBA00023324"/>
    </source>
</evidence>
<comment type="subcellular location">
    <subcellularLocation>
        <location evidence="20">Secreted</location>
    </subcellularLocation>
</comment>
<evidence type="ECO:0000256" key="11">
    <source>
        <dbReference type="ARBA" id="ARBA00023004"/>
    </source>
</evidence>
<dbReference type="PANTHER" id="PTHR31388:SF264">
    <property type="entry name" value="PEROXIDASE 59"/>
    <property type="match status" value="1"/>
</dbReference>
<keyword evidence="4 20" id="KW-0964">Secreted</keyword>
<keyword evidence="11 17" id="KW-0408">Iron</keyword>
<feature type="signal peptide" evidence="20">
    <location>
        <begin position="1"/>
        <end position="22"/>
    </location>
</feature>
<dbReference type="InterPro" id="IPR010255">
    <property type="entry name" value="Haem_peroxidase_sf"/>
</dbReference>
<dbReference type="PRINTS" id="PR00458">
    <property type="entry name" value="PEROXIDASE"/>
</dbReference>
<evidence type="ECO:0000256" key="9">
    <source>
        <dbReference type="ARBA" id="ARBA00022837"/>
    </source>
</evidence>
<dbReference type="SUPFAM" id="SSF48113">
    <property type="entry name" value="Heme-dependent peroxidases"/>
    <property type="match status" value="1"/>
</dbReference>
<dbReference type="GO" id="GO:0042744">
    <property type="term" value="P:hydrogen peroxide catabolic process"/>
    <property type="evidence" value="ECO:0007669"/>
    <property type="project" value="UniProtKB-KW"/>
</dbReference>
<accession>A0AAV0J5R2</accession>
<dbReference type="GO" id="GO:0020037">
    <property type="term" value="F:heme binding"/>
    <property type="evidence" value="ECO:0007669"/>
    <property type="project" value="UniProtKB-UniRule"/>
</dbReference>
<evidence type="ECO:0000256" key="2">
    <source>
        <dbReference type="ARBA" id="ARBA00002322"/>
    </source>
</evidence>
<reference evidence="22" key="1">
    <citation type="submission" date="2022-08" db="EMBL/GenBank/DDBJ databases">
        <authorList>
            <person name="Gutierrez-Valencia J."/>
        </authorList>
    </citation>
    <scope>NUCLEOTIDE SEQUENCE</scope>
</reference>
<dbReference type="GO" id="GO:0006979">
    <property type="term" value="P:response to oxidative stress"/>
    <property type="evidence" value="ECO:0007669"/>
    <property type="project" value="UniProtKB-UniRule"/>
</dbReference>
<gene>
    <name evidence="22" type="ORF">LITE_LOCUS12776</name>
</gene>
<comment type="cofactor">
    <cofactor evidence="17 20">
        <name>heme b</name>
        <dbReference type="ChEBI" id="CHEBI:60344"/>
    </cofactor>
    <text evidence="17 20">Binds 1 heme b (iron(II)-protoporphyrin IX) group per subunit.</text>
</comment>
<feature type="binding site" evidence="17">
    <location>
        <position position="259"/>
    </location>
    <ligand>
        <name>Ca(2+)</name>
        <dbReference type="ChEBI" id="CHEBI:29108"/>
        <label>2</label>
    </ligand>
</feature>
<keyword evidence="7 17" id="KW-0479">Metal-binding</keyword>
<comment type="function">
    <text evidence="2">Removal of H(2)O(2), oxidation of toxic reductants, biosynthesis and degradation of lignin, suberization, auxin catabolism, response to environmental stresses such as wounding, pathogen attack and oxidative stress. These functions might be dependent on each isozyme/isoform in each plant tissue.</text>
</comment>
<feature type="binding site" evidence="17">
    <location>
        <position position="267"/>
    </location>
    <ligand>
        <name>Ca(2+)</name>
        <dbReference type="ChEBI" id="CHEBI:29108"/>
        <label>2</label>
    </ligand>
</feature>
<evidence type="ECO:0000256" key="20">
    <source>
        <dbReference type="RuleBase" id="RU362060"/>
    </source>
</evidence>
<feature type="disulfide bond" evidence="19">
    <location>
        <begin position="38"/>
        <end position="117"/>
    </location>
</feature>
<dbReference type="GO" id="GO:0005576">
    <property type="term" value="C:extracellular region"/>
    <property type="evidence" value="ECO:0007669"/>
    <property type="project" value="UniProtKB-SubCell"/>
</dbReference>
<proteinExistence type="inferred from homology"/>
<feature type="disulfide bond" evidence="19">
    <location>
        <begin position="221"/>
        <end position="246"/>
    </location>
</feature>
<feature type="binding site" evidence="17">
    <location>
        <position position="73"/>
    </location>
    <ligand>
        <name>Ca(2+)</name>
        <dbReference type="ChEBI" id="CHEBI:29108"/>
        <label>1</label>
    </ligand>
</feature>
<evidence type="ECO:0000256" key="1">
    <source>
        <dbReference type="ARBA" id="ARBA00000189"/>
    </source>
</evidence>
<dbReference type="InterPro" id="IPR019794">
    <property type="entry name" value="Peroxidases_AS"/>
</dbReference>
<feature type="disulfide bond" evidence="19">
    <location>
        <begin position="123"/>
        <end position="336"/>
    </location>
</feature>
<keyword evidence="9 17" id="KW-0106">Calcium</keyword>
<keyword evidence="10 20" id="KW-0560">Oxidoreductase</keyword>
<dbReference type="GO" id="GO:0046872">
    <property type="term" value="F:metal ion binding"/>
    <property type="evidence" value="ECO:0007669"/>
    <property type="project" value="UniProtKB-UniRule"/>
</dbReference>
<dbReference type="AlphaFoldDB" id="A0AAV0J5R2"/>
<comment type="caution">
    <text evidence="22">The sequence shown here is derived from an EMBL/GenBank/DDBJ whole genome shotgun (WGS) entry which is preliminary data.</text>
</comment>
<keyword evidence="13" id="KW-0325">Glycoprotein</keyword>
<dbReference type="PROSITE" id="PS00436">
    <property type="entry name" value="PEROXIDASE_2"/>
    <property type="match status" value="1"/>
</dbReference>
<organism evidence="22 23">
    <name type="scientific">Linum tenue</name>
    <dbReference type="NCBI Taxonomy" id="586396"/>
    <lineage>
        <taxon>Eukaryota</taxon>
        <taxon>Viridiplantae</taxon>
        <taxon>Streptophyta</taxon>
        <taxon>Embryophyta</taxon>
        <taxon>Tracheophyta</taxon>
        <taxon>Spermatophyta</taxon>
        <taxon>Magnoliopsida</taxon>
        <taxon>eudicotyledons</taxon>
        <taxon>Gunneridae</taxon>
        <taxon>Pentapetalae</taxon>
        <taxon>rosids</taxon>
        <taxon>fabids</taxon>
        <taxon>Malpighiales</taxon>
        <taxon>Linaceae</taxon>
        <taxon>Linum</taxon>
    </lineage>
</organism>
<keyword evidence="8 20" id="KW-0732">Signal</keyword>
<evidence type="ECO:0000256" key="12">
    <source>
        <dbReference type="ARBA" id="ARBA00023157"/>
    </source>
</evidence>
<dbReference type="Gene3D" id="1.10.520.10">
    <property type="match status" value="1"/>
</dbReference>
<feature type="binding site" evidence="17">
    <location>
        <position position="70"/>
    </location>
    <ligand>
        <name>Ca(2+)</name>
        <dbReference type="ChEBI" id="CHEBI:29108"/>
        <label>1</label>
    </ligand>
</feature>